<evidence type="ECO:0000313" key="2">
    <source>
        <dbReference type="EMBL" id="RMY56219.1"/>
    </source>
</evidence>
<organism evidence="2 3">
    <name type="scientific">Hortaea werneckii</name>
    <name type="common">Black yeast</name>
    <name type="synonym">Cladosporium werneckii</name>
    <dbReference type="NCBI Taxonomy" id="91943"/>
    <lineage>
        <taxon>Eukaryota</taxon>
        <taxon>Fungi</taxon>
        <taxon>Dikarya</taxon>
        <taxon>Ascomycota</taxon>
        <taxon>Pezizomycotina</taxon>
        <taxon>Dothideomycetes</taxon>
        <taxon>Dothideomycetidae</taxon>
        <taxon>Mycosphaerellales</taxon>
        <taxon>Teratosphaeriaceae</taxon>
        <taxon>Hortaea</taxon>
    </lineage>
</organism>
<dbReference type="AlphaFoldDB" id="A0A3M7CVZ1"/>
<dbReference type="PANTHER" id="PTHR43590">
    <property type="entry name" value="ARSENIC RESISTANCE PROTEIN ARSH (AFU_ORTHOLOGUE AFUA_5G15030)"/>
    <property type="match status" value="1"/>
</dbReference>
<dbReference type="InterPro" id="IPR029039">
    <property type="entry name" value="Flavoprotein-like_sf"/>
</dbReference>
<feature type="domain" description="NADPH-dependent FMN reductase-like" evidence="1">
    <location>
        <begin position="107"/>
        <end position="250"/>
    </location>
</feature>
<sequence length="311" mass="35245">MSPHHVAPSTLDTESGRHELQYNMTESAPGDLNNTTSMRKVEKLIAKPEFAHRSLAMSSKADDKSAKYRPFLLDDAISENDWVSKLELATVTEMAQRDIAINGQRLRVLVLYGSLRSRSYSKLLAFEISRILWRLGCDVRVYDPAGLPIKDDAQHTHPKVQELRDLSRWSDGHFWVSPEQHGNLTAVFKNQIDWIPLSTGSVRPTQGRTLGLAMVSGGSQSFNTVNSLRILGRWMRMFAIPNQSSIPKAYTLFTDANDDAEGGSRLRPGGNRDRVVDCVEEFVKYTILMRPHFTLMGDRFSEREEQRAKEH</sequence>
<name>A0A3M7CVZ1_HORWE</name>
<dbReference type="InterPro" id="IPR005025">
    <property type="entry name" value="FMN_Rdtase-like_dom"/>
</dbReference>
<comment type="caution">
    <text evidence="2">The sequence shown here is derived from an EMBL/GenBank/DDBJ whole genome shotgun (WGS) entry which is preliminary data.</text>
</comment>
<evidence type="ECO:0000259" key="1">
    <source>
        <dbReference type="Pfam" id="PF03358"/>
    </source>
</evidence>
<evidence type="ECO:0000313" key="3">
    <source>
        <dbReference type="Proteomes" id="UP000270230"/>
    </source>
</evidence>
<dbReference type="Proteomes" id="UP000270230">
    <property type="component" value="Unassembled WGS sequence"/>
</dbReference>
<accession>A0A3M7CVZ1</accession>
<dbReference type="PANTHER" id="PTHR43590:SF1">
    <property type="entry name" value="ARSENIC RESISTANCE PROTEIN ARSH (AFU_ORTHOLOGUE AFUA_5G15030)"/>
    <property type="match status" value="1"/>
</dbReference>
<gene>
    <name evidence="2" type="ORF">D0865_03766</name>
</gene>
<dbReference type="NCBIfam" id="TIGR02690">
    <property type="entry name" value="resist_ArsH"/>
    <property type="match status" value="1"/>
</dbReference>
<protein>
    <recommendedName>
        <fullName evidence="1">NADPH-dependent FMN reductase-like domain-containing protein</fullName>
    </recommendedName>
</protein>
<dbReference type="GO" id="GO:0016655">
    <property type="term" value="F:oxidoreductase activity, acting on NAD(P)H, quinone or similar compound as acceptor"/>
    <property type="evidence" value="ECO:0007669"/>
    <property type="project" value="TreeGrafter"/>
</dbReference>
<dbReference type="Pfam" id="PF03358">
    <property type="entry name" value="FMN_red"/>
    <property type="match status" value="1"/>
</dbReference>
<dbReference type="Gene3D" id="3.40.50.360">
    <property type="match status" value="1"/>
</dbReference>
<dbReference type="EMBL" id="QWIN01000216">
    <property type="protein sequence ID" value="RMY56219.1"/>
    <property type="molecule type" value="Genomic_DNA"/>
</dbReference>
<dbReference type="InterPro" id="IPR014063">
    <property type="entry name" value="Arsenate-R_ArsH"/>
</dbReference>
<dbReference type="SUPFAM" id="SSF52218">
    <property type="entry name" value="Flavoproteins"/>
    <property type="match status" value="1"/>
</dbReference>
<proteinExistence type="predicted"/>
<dbReference type="OrthoDB" id="8300214at2759"/>
<reference evidence="2 3" key="1">
    <citation type="journal article" date="2018" name="BMC Genomics">
        <title>Genomic evidence for intraspecific hybridization in a clonal and extremely halotolerant yeast.</title>
        <authorList>
            <person name="Gostincar C."/>
            <person name="Stajich J.E."/>
            <person name="Zupancic J."/>
            <person name="Zalar P."/>
            <person name="Gunde-Cimerman N."/>
        </authorList>
    </citation>
    <scope>NUCLEOTIDE SEQUENCE [LARGE SCALE GENOMIC DNA]</scope>
    <source>
        <strain evidence="2 3">EXF-151</strain>
    </source>
</reference>